<dbReference type="SUPFAM" id="SSF53623">
    <property type="entry name" value="MurD-like peptide ligases, catalytic domain"/>
    <property type="match status" value="1"/>
</dbReference>
<dbReference type="InterPro" id="IPR036565">
    <property type="entry name" value="Mur-like_cat_sf"/>
</dbReference>
<comment type="subcellular location">
    <subcellularLocation>
        <location evidence="10 11">Cytoplasm</location>
    </subcellularLocation>
</comment>
<evidence type="ECO:0000256" key="1">
    <source>
        <dbReference type="ARBA" id="ARBA00022490"/>
    </source>
</evidence>
<keyword evidence="16" id="KW-1185">Reference proteome</keyword>
<dbReference type="Pfam" id="PF08245">
    <property type="entry name" value="Mur_ligase_M"/>
    <property type="match status" value="1"/>
</dbReference>
<evidence type="ECO:0000256" key="8">
    <source>
        <dbReference type="ARBA" id="ARBA00023306"/>
    </source>
</evidence>
<keyword evidence="8 10" id="KW-0131">Cell cycle</keyword>
<comment type="similarity">
    <text evidence="10">Belongs to the MurCDEF family. MurF subfamily.</text>
</comment>
<dbReference type="PANTHER" id="PTHR43024:SF1">
    <property type="entry name" value="UDP-N-ACETYLMURAMOYL-TRIPEPTIDE--D-ALANYL-D-ALANINE LIGASE"/>
    <property type="match status" value="1"/>
</dbReference>
<dbReference type="AlphaFoldDB" id="A0A3S4NCR0"/>
<keyword evidence="4 10" id="KW-0547">Nucleotide-binding</keyword>
<evidence type="ECO:0000256" key="4">
    <source>
        <dbReference type="ARBA" id="ARBA00022741"/>
    </source>
</evidence>
<keyword evidence="1 10" id="KW-0963">Cytoplasm</keyword>
<evidence type="ECO:0000256" key="9">
    <source>
        <dbReference type="ARBA" id="ARBA00023316"/>
    </source>
</evidence>
<dbReference type="EC" id="6.3.2.10" evidence="10 11"/>
<comment type="pathway">
    <text evidence="10 11">Cell wall biogenesis; peptidoglycan biosynthesis.</text>
</comment>
<dbReference type="InterPro" id="IPR035911">
    <property type="entry name" value="MurE/MurF_N"/>
</dbReference>
<reference evidence="15 16" key="1">
    <citation type="submission" date="2018-12" db="EMBL/GenBank/DDBJ databases">
        <authorList>
            <consortium name="Pathogen Informatics"/>
        </authorList>
    </citation>
    <scope>NUCLEOTIDE SEQUENCE [LARGE SCALE GENOMIC DNA]</scope>
    <source>
        <strain evidence="15 16">NCTC3166</strain>
    </source>
</reference>
<evidence type="ECO:0000256" key="2">
    <source>
        <dbReference type="ARBA" id="ARBA00022598"/>
    </source>
</evidence>
<dbReference type="HAMAP" id="MF_02019">
    <property type="entry name" value="MurF"/>
    <property type="match status" value="1"/>
</dbReference>
<dbReference type="Gene3D" id="3.90.190.20">
    <property type="entry name" value="Mur ligase, C-terminal domain"/>
    <property type="match status" value="1"/>
</dbReference>
<feature type="binding site" evidence="10">
    <location>
        <begin position="107"/>
        <end position="113"/>
    </location>
    <ligand>
        <name>ATP</name>
        <dbReference type="ChEBI" id="CHEBI:30616"/>
    </ligand>
</feature>
<dbReference type="InterPro" id="IPR051046">
    <property type="entry name" value="MurCDEF_CellWall_CoF430Synth"/>
</dbReference>
<evidence type="ECO:0000259" key="13">
    <source>
        <dbReference type="Pfam" id="PF02875"/>
    </source>
</evidence>
<dbReference type="GO" id="GO:0009252">
    <property type="term" value="P:peptidoglycan biosynthetic process"/>
    <property type="evidence" value="ECO:0007669"/>
    <property type="project" value="UniProtKB-UniRule"/>
</dbReference>
<dbReference type="GO" id="GO:0047480">
    <property type="term" value="F:UDP-N-acetylmuramoyl-tripeptide-D-alanyl-D-alanine ligase activity"/>
    <property type="evidence" value="ECO:0007669"/>
    <property type="project" value="UniProtKB-UniRule"/>
</dbReference>
<sequence length="456" mass="50228">MNVTLHEVARVLAVRNDISQFEDFALQKPEFDSRLIGPGDLFVPLKGARDGHDFIETAFENGAVATLSEKEVEGHPYLLVDDVLGAFQKLAQYVLEKSQVDVLAVTGSNGKTTTKDMLAQLLSTTYKTYKTQGNYNNEIGLPYTVLHMPEGTEKLVLEMGQDHLGDIHLLSEIAHPKAAIVTLIGEAHLEFFKDRTEIAKGKLQIADGMPAGGLLLVPADPIVEDFLPNQQELVRFGEGADIRITKLDERKDSLTFEANFLSAAIDLPVTGKYNATNAMIAAYVALKEGVSEEAIRASFKGLELTKNRTEWKKAGNGADILSDVYNANPTAMRLILETFSTIPANPNGRKLAVLADMKELGEQSIDLHNQMILSLSPDVLDTVIFYGQDIAGLAQLASQMFPLGHVYYFKKTAEEDQFEDMVKQVKESLKEQDQILIKGSNSMNLAKLVEELENGE</sequence>
<keyword evidence="6 10" id="KW-0133">Cell shape</keyword>
<comment type="catalytic activity">
    <reaction evidence="10">
        <text>UDP-N-acetyl-alpha-D-muramoyl-L-alanyl-gamma-D-glutamyl-L-lysine + D-alanyl-D-alanine + ATP = UDP-N-acetyl-alpha-D-muramoyl-L-alanyl-gamma-D-glutamyl-L-lysyl-D-alanyl-D-alanine + ADP + phosphate + H(+)</text>
        <dbReference type="Rhea" id="RHEA:16085"/>
        <dbReference type="ChEBI" id="CHEBI:15378"/>
        <dbReference type="ChEBI" id="CHEBI:30616"/>
        <dbReference type="ChEBI" id="CHEBI:43474"/>
        <dbReference type="ChEBI" id="CHEBI:57822"/>
        <dbReference type="ChEBI" id="CHEBI:70758"/>
        <dbReference type="ChEBI" id="CHEBI:83903"/>
        <dbReference type="ChEBI" id="CHEBI:456216"/>
        <dbReference type="EC" id="6.3.2.10"/>
    </reaction>
</comment>
<evidence type="ECO:0000256" key="7">
    <source>
        <dbReference type="ARBA" id="ARBA00022984"/>
    </source>
</evidence>
<organism evidence="15 16">
    <name type="scientific">Streptococcus viridans</name>
    <dbReference type="NCBI Taxonomy" id="78535"/>
    <lineage>
        <taxon>Bacteria</taxon>
        <taxon>Bacillati</taxon>
        <taxon>Bacillota</taxon>
        <taxon>Bacilli</taxon>
        <taxon>Lactobacillales</taxon>
        <taxon>Streptococcaceae</taxon>
        <taxon>Streptococcus</taxon>
    </lineage>
</organism>
<comment type="function">
    <text evidence="10 11">Involved in cell wall formation. Catalyzes the final step in the synthesis of UDP-N-acetylmuramoyl-pentapeptide, the precursor of murein.</text>
</comment>
<dbReference type="GO" id="GO:0005737">
    <property type="term" value="C:cytoplasm"/>
    <property type="evidence" value="ECO:0007669"/>
    <property type="project" value="UniProtKB-SubCell"/>
</dbReference>
<comment type="catalytic activity">
    <reaction evidence="11">
        <text>D-alanyl-D-alanine + UDP-N-acetyl-alpha-D-muramoyl-L-alanyl-gamma-D-glutamyl-meso-2,6-diaminopimelate + ATP = UDP-N-acetyl-alpha-D-muramoyl-L-alanyl-gamma-D-glutamyl-meso-2,6-diaminopimeloyl-D-alanyl-D-alanine + ADP + phosphate + H(+)</text>
        <dbReference type="Rhea" id="RHEA:28374"/>
        <dbReference type="ChEBI" id="CHEBI:15378"/>
        <dbReference type="ChEBI" id="CHEBI:30616"/>
        <dbReference type="ChEBI" id="CHEBI:43474"/>
        <dbReference type="ChEBI" id="CHEBI:57822"/>
        <dbReference type="ChEBI" id="CHEBI:61386"/>
        <dbReference type="ChEBI" id="CHEBI:83905"/>
        <dbReference type="ChEBI" id="CHEBI:456216"/>
        <dbReference type="EC" id="6.3.2.10"/>
    </reaction>
</comment>
<dbReference type="PANTHER" id="PTHR43024">
    <property type="entry name" value="UDP-N-ACETYLMURAMOYL-TRIPEPTIDE--D-ALANYL-D-ALANINE LIGASE"/>
    <property type="match status" value="1"/>
</dbReference>
<dbReference type="GO" id="GO:0008360">
    <property type="term" value="P:regulation of cell shape"/>
    <property type="evidence" value="ECO:0007669"/>
    <property type="project" value="UniProtKB-KW"/>
</dbReference>
<proteinExistence type="inferred from homology"/>
<dbReference type="Gene3D" id="3.40.1190.10">
    <property type="entry name" value="Mur-like, catalytic domain"/>
    <property type="match status" value="1"/>
</dbReference>
<dbReference type="InterPro" id="IPR013221">
    <property type="entry name" value="Mur_ligase_cen"/>
</dbReference>
<dbReference type="GO" id="GO:0005524">
    <property type="term" value="F:ATP binding"/>
    <property type="evidence" value="ECO:0007669"/>
    <property type="project" value="UniProtKB-UniRule"/>
</dbReference>
<feature type="domain" description="Mur ligase N-terminal catalytic" evidence="12">
    <location>
        <begin position="32"/>
        <end position="72"/>
    </location>
</feature>
<dbReference type="GO" id="GO:0071555">
    <property type="term" value="P:cell wall organization"/>
    <property type="evidence" value="ECO:0007669"/>
    <property type="project" value="UniProtKB-KW"/>
</dbReference>
<feature type="domain" description="Mur ligase C-terminal" evidence="13">
    <location>
        <begin position="308"/>
        <end position="440"/>
    </location>
</feature>
<evidence type="ECO:0000256" key="3">
    <source>
        <dbReference type="ARBA" id="ARBA00022618"/>
    </source>
</evidence>
<keyword evidence="2 10" id="KW-0436">Ligase</keyword>
<dbReference type="KEGG" id="svf:NCTC3166_00675"/>
<evidence type="ECO:0000256" key="11">
    <source>
        <dbReference type="RuleBase" id="RU004136"/>
    </source>
</evidence>
<dbReference type="SUPFAM" id="SSF53244">
    <property type="entry name" value="MurD-like peptide ligases, peptide-binding domain"/>
    <property type="match status" value="1"/>
</dbReference>
<evidence type="ECO:0000259" key="12">
    <source>
        <dbReference type="Pfam" id="PF01225"/>
    </source>
</evidence>
<dbReference type="RefSeq" id="WP_126403968.1">
    <property type="nucleotide sequence ID" value="NZ_LR134266.1"/>
</dbReference>
<evidence type="ECO:0000313" key="15">
    <source>
        <dbReference type="EMBL" id="VED66863.1"/>
    </source>
</evidence>
<keyword evidence="9 10" id="KW-0961">Cell wall biogenesis/degradation</keyword>
<dbReference type="InterPro" id="IPR000713">
    <property type="entry name" value="Mur_ligase_N"/>
</dbReference>
<evidence type="ECO:0000256" key="5">
    <source>
        <dbReference type="ARBA" id="ARBA00022840"/>
    </source>
</evidence>
<dbReference type="InterPro" id="IPR036615">
    <property type="entry name" value="Mur_ligase_C_dom_sf"/>
</dbReference>
<dbReference type="Pfam" id="PF02875">
    <property type="entry name" value="Mur_ligase_C"/>
    <property type="match status" value="1"/>
</dbReference>
<keyword evidence="3 10" id="KW-0132">Cell division</keyword>
<dbReference type="Pfam" id="PF01225">
    <property type="entry name" value="Mur_ligase"/>
    <property type="match status" value="1"/>
</dbReference>
<dbReference type="Proteomes" id="UP000270025">
    <property type="component" value="Chromosome"/>
</dbReference>
<dbReference type="UniPathway" id="UPA00219"/>
<evidence type="ECO:0000256" key="10">
    <source>
        <dbReference type="HAMAP-Rule" id="MF_02019"/>
    </source>
</evidence>
<accession>A0A3S4NCR0</accession>
<dbReference type="Gene3D" id="3.40.1390.10">
    <property type="entry name" value="MurE/MurF, N-terminal domain"/>
    <property type="match status" value="1"/>
</dbReference>
<keyword evidence="5 10" id="KW-0067">ATP-binding</keyword>
<evidence type="ECO:0000313" key="16">
    <source>
        <dbReference type="Proteomes" id="UP000270025"/>
    </source>
</evidence>
<evidence type="ECO:0000256" key="6">
    <source>
        <dbReference type="ARBA" id="ARBA00022960"/>
    </source>
</evidence>
<dbReference type="EMBL" id="LR134266">
    <property type="protein sequence ID" value="VED66863.1"/>
    <property type="molecule type" value="Genomic_DNA"/>
</dbReference>
<name>A0A3S4NCR0_9STRE</name>
<evidence type="ECO:0000259" key="14">
    <source>
        <dbReference type="Pfam" id="PF08245"/>
    </source>
</evidence>
<dbReference type="GO" id="GO:0051301">
    <property type="term" value="P:cell division"/>
    <property type="evidence" value="ECO:0007669"/>
    <property type="project" value="UniProtKB-KW"/>
</dbReference>
<dbReference type="InterPro" id="IPR004101">
    <property type="entry name" value="Mur_ligase_C"/>
</dbReference>
<dbReference type="SUPFAM" id="SSF63418">
    <property type="entry name" value="MurE/MurF N-terminal domain"/>
    <property type="match status" value="1"/>
</dbReference>
<feature type="domain" description="Mur ligase central" evidence="14">
    <location>
        <begin position="105"/>
        <end position="285"/>
    </location>
</feature>
<dbReference type="GO" id="GO:0008766">
    <property type="term" value="F:UDP-N-acetylmuramoylalanyl-D-glutamyl-2,6-diaminopimelate-D-alanyl-D-alanine ligase activity"/>
    <property type="evidence" value="ECO:0007669"/>
    <property type="project" value="RHEA"/>
</dbReference>
<keyword evidence="7 10" id="KW-0573">Peptidoglycan synthesis</keyword>
<protein>
    <recommendedName>
        <fullName evidence="10 11">UDP-N-acetylmuramoyl-tripeptide--D-alanyl-D-alanine ligase</fullName>
        <ecNumber evidence="10 11">6.3.2.10</ecNumber>
    </recommendedName>
    <alternativeName>
        <fullName evidence="10">D-alanyl-D-alanine-adding enzyme</fullName>
    </alternativeName>
</protein>
<dbReference type="InterPro" id="IPR005863">
    <property type="entry name" value="UDP-N-AcMur_synth"/>
</dbReference>
<dbReference type="NCBIfam" id="TIGR01143">
    <property type="entry name" value="murF"/>
    <property type="match status" value="1"/>
</dbReference>
<gene>
    <name evidence="10 15" type="primary">murF</name>
    <name evidence="15" type="ORF">NCTC3166_00675</name>
</gene>